<organism evidence="2">
    <name type="scientific">Fagus sylvatica</name>
    <name type="common">Beechnut</name>
    <dbReference type="NCBI Taxonomy" id="28930"/>
    <lineage>
        <taxon>Eukaryota</taxon>
        <taxon>Viridiplantae</taxon>
        <taxon>Streptophyta</taxon>
        <taxon>Embryophyta</taxon>
        <taxon>Tracheophyta</taxon>
        <taxon>Spermatophyta</taxon>
        <taxon>Magnoliopsida</taxon>
        <taxon>eudicotyledons</taxon>
        <taxon>Gunneridae</taxon>
        <taxon>Pentapetalae</taxon>
        <taxon>rosids</taxon>
        <taxon>fabids</taxon>
        <taxon>Fagales</taxon>
        <taxon>Fagaceae</taxon>
        <taxon>Fagus</taxon>
    </lineage>
</organism>
<proteinExistence type="predicted"/>
<feature type="region of interest" description="Disordered" evidence="1">
    <location>
        <begin position="1"/>
        <end position="44"/>
    </location>
</feature>
<gene>
    <name evidence="2" type="ORF">FSB_LOCUS52491</name>
</gene>
<evidence type="ECO:0000313" key="2">
    <source>
        <dbReference type="EMBL" id="SPD24609.1"/>
    </source>
</evidence>
<reference evidence="2" key="1">
    <citation type="submission" date="2018-02" db="EMBL/GenBank/DDBJ databases">
        <authorList>
            <person name="Cohen D.B."/>
            <person name="Kent A.D."/>
        </authorList>
    </citation>
    <scope>NUCLEOTIDE SEQUENCE</scope>
</reference>
<evidence type="ECO:0000256" key="1">
    <source>
        <dbReference type="SAM" id="MobiDB-lite"/>
    </source>
</evidence>
<accession>A0A2N9IKK4</accession>
<dbReference type="AlphaFoldDB" id="A0A2N9IKK4"/>
<name>A0A2N9IKK4_FAGSY</name>
<dbReference type="EMBL" id="OIVN01005949">
    <property type="protein sequence ID" value="SPD24609.1"/>
    <property type="molecule type" value="Genomic_DNA"/>
</dbReference>
<protein>
    <submittedName>
        <fullName evidence="2">Uncharacterized protein</fullName>
    </submittedName>
</protein>
<sequence>MTASMAESPWPNLALPLASSLGRNQHQHHTEERVGAGAQKRWKI</sequence>